<evidence type="ECO:0000256" key="2">
    <source>
        <dbReference type="PROSITE-ProRule" id="PRU00339"/>
    </source>
</evidence>
<dbReference type="InterPro" id="IPR019734">
    <property type="entry name" value="TPR_rpt"/>
</dbReference>
<dbReference type="PANTHER" id="PTHR16026">
    <property type="entry name" value="CARTILAGE ACIDIC PROTEIN 1"/>
    <property type="match status" value="1"/>
</dbReference>
<dbReference type="SMART" id="SM00028">
    <property type="entry name" value="TPR"/>
    <property type="match status" value="3"/>
</dbReference>
<keyword evidence="5" id="KW-1185">Reference proteome</keyword>
<reference evidence="4 5" key="1">
    <citation type="journal article" date="2020" name="Antonie Van Leeuwenhoek">
        <title>Rhodopirellula heiligendammensis sp. nov., Rhodopirellula pilleata sp. nov., and Rhodopirellula solitaria sp. nov. isolated from natural or artificial marine surfaces in Northern Germany and California, USA, and emended description of the genus Rhodopirellula.</title>
        <authorList>
            <person name="Kallscheuer N."/>
            <person name="Wiegand S."/>
            <person name="Jogler M."/>
            <person name="Boedeker C."/>
            <person name="Peeters S.H."/>
            <person name="Rast P."/>
            <person name="Heuer A."/>
            <person name="Jetten M.S.M."/>
            <person name="Rohde M."/>
            <person name="Jogler C."/>
        </authorList>
    </citation>
    <scope>NUCLEOTIDE SEQUENCE [LARGE SCALE GENOMIC DNA]</scope>
    <source>
        <strain evidence="4 5">Poly21</strain>
    </source>
</reference>
<dbReference type="PANTHER" id="PTHR16026:SF0">
    <property type="entry name" value="CARTILAGE ACIDIC PROTEIN 1"/>
    <property type="match status" value="1"/>
</dbReference>
<evidence type="ECO:0000313" key="4">
    <source>
        <dbReference type="EMBL" id="TWU16407.1"/>
    </source>
</evidence>
<keyword evidence="2" id="KW-0802">TPR repeat</keyword>
<gene>
    <name evidence="4" type="ORF">Poly21_36120</name>
</gene>
<dbReference type="PROSITE" id="PS51257">
    <property type="entry name" value="PROKAR_LIPOPROTEIN"/>
    <property type="match status" value="1"/>
</dbReference>
<dbReference type="InterPro" id="IPR013517">
    <property type="entry name" value="FG-GAP"/>
</dbReference>
<dbReference type="SUPFAM" id="SSF69318">
    <property type="entry name" value="Integrin alpha N-terminal domain"/>
    <property type="match status" value="1"/>
</dbReference>
<dbReference type="Pfam" id="PF07593">
    <property type="entry name" value="UnbV_ASPIC"/>
    <property type="match status" value="1"/>
</dbReference>
<dbReference type="AlphaFoldDB" id="A0A5C6BXM5"/>
<evidence type="ECO:0000256" key="1">
    <source>
        <dbReference type="ARBA" id="ARBA00022729"/>
    </source>
</evidence>
<feature type="repeat" description="TPR" evidence="2">
    <location>
        <begin position="124"/>
        <end position="157"/>
    </location>
</feature>
<dbReference type="Pfam" id="PF13517">
    <property type="entry name" value="FG-GAP_3"/>
    <property type="match status" value="1"/>
</dbReference>
<dbReference type="PROSITE" id="PS00018">
    <property type="entry name" value="EF_HAND_1"/>
    <property type="match status" value="1"/>
</dbReference>
<evidence type="ECO:0000313" key="5">
    <source>
        <dbReference type="Proteomes" id="UP000319908"/>
    </source>
</evidence>
<proteinExistence type="predicted"/>
<protein>
    <submittedName>
        <fullName evidence="4">ASPIC and UnbV</fullName>
    </submittedName>
</protein>
<dbReference type="RefSeq" id="WP_146408064.1">
    <property type="nucleotide sequence ID" value="NZ_SJPU01000002.1"/>
</dbReference>
<comment type="caution">
    <text evidence="4">The sequence shown here is derived from an EMBL/GenBank/DDBJ whole genome shotgun (WGS) entry which is preliminary data.</text>
</comment>
<dbReference type="InterPro" id="IPR027039">
    <property type="entry name" value="Crtac1"/>
</dbReference>
<dbReference type="EMBL" id="SJPU01000002">
    <property type="protein sequence ID" value="TWU16407.1"/>
    <property type="molecule type" value="Genomic_DNA"/>
</dbReference>
<keyword evidence="1" id="KW-0732">Signal</keyword>
<dbReference type="InterPro" id="IPR018247">
    <property type="entry name" value="EF_Hand_1_Ca_BS"/>
</dbReference>
<dbReference type="SUPFAM" id="SSF48452">
    <property type="entry name" value="TPR-like"/>
    <property type="match status" value="1"/>
</dbReference>
<dbReference type="Proteomes" id="UP000319908">
    <property type="component" value="Unassembled WGS sequence"/>
</dbReference>
<organism evidence="4 5">
    <name type="scientific">Allorhodopirellula heiligendammensis</name>
    <dbReference type="NCBI Taxonomy" id="2714739"/>
    <lineage>
        <taxon>Bacteria</taxon>
        <taxon>Pseudomonadati</taxon>
        <taxon>Planctomycetota</taxon>
        <taxon>Planctomycetia</taxon>
        <taxon>Pirellulales</taxon>
        <taxon>Pirellulaceae</taxon>
        <taxon>Allorhodopirellula</taxon>
    </lineage>
</organism>
<sequence length="1014" mass="110009">MCGSRIDNSRSAASVALRMLALAMVGWLAAGCESRSPAPSSTAVPHAEDGGRNDSVDKLAVATRHLRRGAAAAAFPLVQECLVANPHDPVALELAGDVNAAMNRPSQMMEMYQAAIAHSSPPSTALLDKAGQAWMRIGRPFEALAVLQTAVELYPNDRKIHTDLAGLLAALGLEQEAGVHLRWLIMRGFGGLNELVMVSDLTRPQNDKAISQYAAEHAPEDLRSQFPVAREEAYRGNWKSVVGTLEPIVEKYPDFAPAAAYYGRGLVELGDEAGAQRWVAHLPAGIENQPQYWLATAAMASRRREPEQAISAYWRAYQLDPNDGEVLGKLATVLAQAGYVDEAKAVVVEAGKIGQVIERVDQLRTNHNQSQRDAVRLAETLRSLGRLWEGASWLRVGASMPKDADPRLKDLYLAIREQLTARTPWQADESLLSASMDFAELPEFDWNANAAEPKLATSSPSGLADRMSPVRFVDEAAARNLNHICKVKPPAGGGEAGLWVYQTGAGGAATLDFDRDGWPDVYLTVVDGTPRQRDSAPNALFQNHFGQFRDVTAASGTGDVGFSQGLAVGDFNSDGFDDLYVANIGSNRLYQNNGDGTFADVTDSVGIDDVGWTSSVAMVDIDQDGVLDIFDVGYCAGDRVFTLPCEQDGVVVACLPKSFAAEPDQVWRGQADGTFVDNTKAWLGPHSIAHGLGIVAGFFDQNEGLDLYVANDMSGNHFWSTSIDKDKPFQLDEQAKMRGLAVDNRSLPQASMGIAVGDPDADGDTDFYLTHFEGEYNTYYEQIRPGMWADLTSQVKLAGPTNSMLAFGTAWLDADNDGVPELIVANGHLNDIRRQGQSYRMPMQLFRRQSDGTWISPDPASVGEYFQTARLGRSLITLDADRDGRVDTLVTHLFDPVSLLMNRSETDARAITFFLEGTSGHPSAIGARVTIEAERGERSQQLTTGSGYQAASQRCVSFGIAPGETVQQLRVRWPSGETQSYTIDPAQPLVGGAEYLLVEGDEHPFRYQSVEPSS</sequence>
<dbReference type="InterPro" id="IPR028994">
    <property type="entry name" value="Integrin_alpha_N"/>
</dbReference>
<dbReference type="InterPro" id="IPR011519">
    <property type="entry name" value="UnbV_ASPIC"/>
</dbReference>
<dbReference type="PROSITE" id="PS50005">
    <property type="entry name" value="TPR"/>
    <property type="match status" value="2"/>
</dbReference>
<dbReference type="OrthoDB" id="5287961at2"/>
<name>A0A5C6BXM5_9BACT</name>
<dbReference type="Gene3D" id="2.130.10.130">
    <property type="entry name" value="Integrin alpha, N-terminal"/>
    <property type="match status" value="2"/>
</dbReference>
<feature type="domain" description="ASPIC/UnbV" evidence="3">
    <location>
        <begin position="924"/>
        <end position="982"/>
    </location>
</feature>
<accession>A0A5C6BXM5</accession>
<dbReference type="InterPro" id="IPR011990">
    <property type="entry name" value="TPR-like_helical_dom_sf"/>
</dbReference>
<dbReference type="Gene3D" id="1.25.40.10">
    <property type="entry name" value="Tetratricopeptide repeat domain"/>
    <property type="match status" value="2"/>
</dbReference>
<feature type="repeat" description="TPR" evidence="2">
    <location>
        <begin position="290"/>
        <end position="323"/>
    </location>
</feature>
<evidence type="ECO:0000259" key="3">
    <source>
        <dbReference type="Pfam" id="PF07593"/>
    </source>
</evidence>